<dbReference type="RefSeq" id="WP_344807231.1">
    <property type="nucleotide sequence ID" value="NZ_BAABAB010000026.1"/>
</dbReference>
<reference evidence="10" key="1">
    <citation type="journal article" date="2019" name="Int. J. Syst. Evol. Microbiol.">
        <title>The Global Catalogue of Microorganisms (GCM) 10K type strain sequencing project: providing services to taxonomists for standard genome sequencing and annotation.</title>
        <authorList>
            <consortium name="The Broad Institute Genomics Platform"/>
            <consortium name="The Broad Institute Genome Sequencing Center for Infectious Disease"/>
            <person name="Wu L."/>
            <person name="Ma J."/>
        </authorList>
    </citation>
    <scope>NUCLEOTIDE SEQUENCE [LARGE SCALE GENOMIC DNA]</scope>
    <source>
        <strain evidence="10">JCM 16929</strain>
    </source>
</reference>
<keyword evidence="3 7" id="KW-0210">Decarboxylase</keyword>
<accession>A0ABP7AEF4</accession>
<feature type="domain" description="Orotidine 5'-phosphate decarboxylase" evidence="8">
    <location>
        <begin position="18"/>
        <end position="267"/>
    </location>
</feature>
<evidence type="ECO:0000259" key="8">
    <source>
        <dbReference type="SMART" id="SM00934"/>
    </source>
</evidence>
<dbReference type="InterPro" id="IPR011995">
    <property type="entry name" value="OMPdecase_type-2"/>
</dbReference>
<name>A0ABP7AEF4_9ACTN</name>
<dbReference type="CDD" id="cd04725">
    <property type="entry name" value="OMP_decarboxylase_like"/>
    <property type="match status" value="1"/>
</dbReference>
<dbReference type="SUPFAM" id="SSF51366">
    <property type="entry name" value="Ribulose-phoshate binding barrel"/>
    <property type="match status" value="1"/>
</dbReference>
<gene>
    <name evidence="7 9" type="primary">pyrF</name>
    <name evidence="9" type="ORF">GCM10022236_36310</name>
</gene>
<evidence type="ECO:0000256" key="4">
    <source>
        <dbReference type="ARBA" id="ARBA00022975"/>
    </source>
</evidence>
<sequence>MTMPYGQRLRRLSAERGPLCVGIDPHPPLLTAWGLPTSAAGLERFARGLIEAIGSEVAVFKPQSAFFETYGSAGIAVLERVLADLHAVGAISVLDVKRGDIGSTMDAYAAAYLADGAPLAADAITASPYLGFGSLAGAIDLAAETGRGVYVLALTSNPEGPQVQHARVADGRIVGQAILDEVAERNAAAREVGELGHVGVVVGATIGRTAADFSRLNGSILVPGLGAQGGTAAGLAEVFGDARQLVLPSSSREILSAGPDPSALRAAVGKAQAAIGDVIAVG</sequence>
<evidence type="ECO:0000256" key="5">
    <source>
        <dbReference type="ARBA" id="ARBA00023239"/>
    </source>
</evidence>
<dbReference type="Gene3D" id="3.20.20.70">
    <property type="entry name" value="Aldolase class I"/>
    <property type="match status" value="1"/>
</dbReference>
<evidence type="ECO:0000256" key="7">
    <source>
        <dbReference type="HAMAP-Rule" id="MF_01215"/>
    </source>
</evidence>
<organism evidence="9 10">
    <name type="scientific">Microlunatus ginsengisoli</name>
    <dbReference type="NCBI Taxonomy" id="363863"/>
    <lineage>
        <taxon>Bacteria</taxon>
        <taxon>Bacillati</taxon>
        <taxon>Actinomycetota</taxon>
        <taxon>Actinomycetes</taxon>
        <taxon>Propionibacteriales</taxon>
        <taxon>Propionibacteriaceae</taxon>
        <taxon>Microlunatus</taxon>
    </lineage>
</organism>
<protein>
    <recommendedName>
        <fullName evidence="7">Orotidine 5'-phosphate decarboxylase</fullName>
        <ecNumber evidence="7">4.1.1.23</ecNumber>
    </recommendedName>
    <alternativeName>
        <fullName evidence="7">OMP decarboxylase</fullName>
        <shortName evidence="7">OMPDCase</shortName>
        <shortName evidence="7">OMPdecase</shortName>
    </alternativeName>
</protein>
<comment type="similarity">
    <text evidence="2 7">Belongs to the OMP decarboxylase family. Type 2 subfamily.</text>
</comment>
<evidence type="ECO:0000313" key="9">
    <source>
        <dbReference type="EMBL" id="GAA3630531.1"/>
    </source>
</evidence>
<evidence type="ECO:0000256" key="2">
    <source>
        <dbReference type="ARBA" id="ARBA00008847"/>
    </source>
</evidence>
<dbReference type="NCBIfam" id="TIGR02127">
    <property type="entry name" value="pyrF_sub2"/>
    <property type="match status" value="1"/>
</dbReference>
<evidence type="ECO:0000313" key="10">
    <source>
        <dbReference type="Proteomes" id="UP001501490"/>
    </source>
</evidence>
<dbReference type="PANTHER" id="PTHR43375">
    <property type="entry name" value="OROTIDINE 5'-PHOSPHATE DECARBOXYLASE"/>
    <property type="match status" value="1"/>
</dbReference>
<comment type="caution">
    <text evidence="9">The sequence shown here is derived from an EMBL/GenBank/DDBJ whole genome shotgun (WGS) entry which is preliminary data.</text>
</comment>
<dbReference type="EC" id="4.1.1.23" evidence="7"/>
<feature type="active site" description="Proton donor" evidence="7">
    <location>
        <position position="97"/>
    </location>
</feature>
<dbReference type="Pfam" id="PF00215">
    <property type="entry name" value="OMPdecase"/>
    <property type="match status" value="1"/>
</dbReference>
<dbReference type="InterPro" id="IPR011060">
    <property type="entry name" value="RibuloseP-bd_barrel"/>
</dbReference>
<proteinExistence type="inferred from homology"/>
<dbReference type="SMART" id="SM00934">
    <property type="entry name" value="OMPdecase"/>
    <property type="match status" value="1"/>
</dbReference>
<dbReference type="InterPro" id="IPR013785">
    <property type="entry name" value="Aldolase_TIM"/>
</dbReference>
<dbReference type="Proteomes" id="UP001501490">
    <property type="component" value="Unassembled WGS sequence"/>
</dbReference>
<dbReference type="PANTHER" id="PTHR43375:SF1">
    <property type="entry name" value="OROTIDINE 5'-PHOSPHATE DECARBOXYLASE"/>
    <property type="match status" value="1"/>
</dbReference>
<keyword evidence="10" id="KW-1185">Reference proteome</keyword>
<comment type="catalytic activity">
    <reaction evidence="6 7">
        <text>orotidine 5'-phosphate + H(+) = UMP + CO2</text>
        <dbReference type="Rhea" id="RHEA:11596"/>
        <dbReference type="ChEBI" id="CHEBI:15378"/>
        <dbReference type="ChEBI" id="CHEBI:16526"/>
        <dbReference type="ChEBI" id="CHEBI:57538"/>
        <dbReference type="ChEBI" id="CHEBI:57865"/>
        <dbReference type="EC" id="4.1.1.23"/>
    </reaction>
</comment>
<comment type="pathway">
    <text evidence="1 7">Pyrimidine metabolism; UMP biosynthesis via de novo pathway; UMP from orotate: step 2/2.</text>
</comment>
<dbReference type="HAMAP" id="MF_01215">
    <property type="entry name" value="OMPdecase_type2"/>
    <property type="match status" value="1"/>
</dbReference>
<keyword evidence="5 7" id="KW-0456">Lyase</keyword>
<dbReference type="EMBL" id="BAABAB010000026">
    <property type="protein sequence ID" value="GAA3630531.1"/>
    <property type="molecule type" value="Genomic_DNA"/>
</dbReference>
<evidence type="ECO:0000256" key="6">
    <source>
        <dbReference type="ARBA" id="ARBA00049157"/>
    </source>
</evidence>
<dbReference type="InterPro" id="IPR001754">
    <property type="entry name" value="OMPdeCOase_dom"/>
</dbReference>
<evidence type="ECO:0000256" key="3">
    <source>
        <dbReference type="ARBA" id="ARBA00022793"/>
    </source>
</evidence>
<keyword evidence="4 7" id="KW-0665">Pyrimidine biosynthesis</keyword>
<evidence type="ECO:0000256" key="1">
    <source>
        <dbReference type="ARBA" id="ARBA00004861"/>
    </source>
</evidence>